<evidence type="ECO:0000313" key="1">
    <source>
        <dbReference type="EMBL" id="KKL71236.1"/>
    </source>
</evidence>
<dbReference type="EMBL" id="LAZR01025652">
    <property type="protein sequence ID" value="KKL71236.1"/>
    <property type="molecule type" value="Genomic_DNA"/>
</dbReference>
<sequence length="63" mass="7048">MDDRSEKIRELSTRIRDANHTAYKAIQEANKVRDAVLAVANQTVVDAITEAGQEFIGLEQLYA</sequence>
<proteinExistence type="predicted"/>
<protein>
    <submittedName>
        <fullName evidence="1">Uncharacterized protein</fullName>
    </submittedName>
</protein>
<reference evidence="1" key="1">
    <citation type="journal article" date="2015" name="Nature">
        <title>Complex archaea that bridge the gap between prokaryotes and eukaryotes.</title>
        <authorList>
            <person name="Spang A."/>
            <person name="Saw J.H."/>
            <person name="Jorgensen S.L."/>
            <person name="Zaremba-Niedzwiedzka K."/>
            <person name="Martijn J."/>
            <person name="Lind A.E."/>
            <person name="van Eijk R."/>
            <person name="Schleper C."/>
            <person name="Guy L."/>
            <person name="Ettema T.J."/>
        </authorList>
    </citation>
    <scope>NUCLEOTIDE SEQUENCE</scope>
</reference>
<name>A0A0F9EYA6_9ZZZZ</name>
<organism evidence="1">
    <name type="scientific">marine sediment metagenome</name>
    <dbReference type="NCBI Taxonomy" id="412755"/>
    <lineage>
        <taxon>unclassified sequences</taxon>
        <taxon>metagenomes</taxon>
        <taxon>ecological metagenomes</taxon>
    </lineage>
</organism>
<comment type="caution">
    <text evidence="1">The sequence shown here is derived from an EMBL/GenBank/DDBJ whole genome shotgun (WGS) entry which is preliminary data.</text>
</comment>
<dbReference type="AlphaFoldDB" id="A0A0F9EYA6"/>
<gene>
    <name evidence="1" type="ORF">LCGC14_2096910</name>
</gene>
<accession>A0A0F9EYA6</accession>